<dbReference type="EMBL" id="GL883116">
    <property type="protein sequence ID" value="EGG04887.1"/>
    <property type="molecule type" value="Genomic_DNA"/>
</dbReference>
<proteinExistence type="predicted"/>
<dbReference type="GeneID" id="18932056"/>
<organism evidence="3">
    <name type="scientific">Melampsora larici-populina (strain 98AG31 / pathotype 3-4-7)</name>
    <name type="common">Poplar leaf rust fungus</name>
    <dbReference type="NCBI Taxonomy" id="747676"/>
    <lineage>
        <taxon>Eukaryota</taxon>
        <taxon>Fungi</taxon>
        <taxon>Dikarya</taxon>
        <taxon>Basidiomycota</taxon>
        <taxon>Pucciniomycotina</taxon>
        <taxon>Pucciniomycetes</taxon>
        <taxon>Pucciniales</taxon>
        <taxon>Melampsoraceae</taxon>
        <taxon>Melampsora</taxon>
    </lineage>
</organism>
<evidence type="ECO:0000313" key="2">
    <source>
        <dbReference type="EMBL" id="EGG04887.1"/>
    </source>
</evidence>
<dbReference type="AlphaFoldDB" id="F4RRV4"/>
<dbReference type="InParanoid" id="F4RRV4"/>
<evidence type="ECO:0000256" key="1">
    <source>
        <dbReference type="SAM" id="Phobius"/>
    </source>
</evidence>
<evidence type="ECO:0000313" key="3">
    <source>
        <dbReference type="Proteomes" id="UP000001072"/>
    </source>
</evidence>
<gene>
    <name evidence="2" type="ORF">MELLADRAFT_72277</name>
</gene>
<reference evidence="3" key="1">
    <citation type="journal article" date="2011" name="Proc. Natl. Acad. Sci. U.S.A.">
        <title>Obligate biotrophy features unraveled by the genomic analysis of rust fungi.</title>
        <authorList>
            <person name="Duplessis S."/>
            <person name="Cuomo C.A."/>
            <person name="Lin Y.-C."/>
            <person name="Aerts A."/>
            <person name="Tisserant E."/>
            <person name="Veneault-Fourrey C."/>
            <person name="Joly D.L."/>
            <person name="Hacquard S."/>
            <person name="Amselem J."/>
            <person name="Cantarel B.L."/>
            <person name="Chiu R."/>
            <person name="Coutinho P.M."/>
            <person name="Feau N."/>
            <person name="Field M."/>
            <person name="Frey P."/>
            <person name="Gelhaye E."/>
            <person name="Goldberg J."/>
            <person name="Grabherr M.G."/>
            <person name="Kodira C.D."/>
            <person name="Kohler A."/>
            <person name="Kuees U."/>
            <person name="Lindquist E.A."/>
            <person name="Lucas S.M."/>
            <person name="Mago R."/>
            <person name="Mauceli E."/>
            <person name="Morin E."/>
            <person name="Murat C."/>
            <person name="Pangilinan J.L."/>
            <person name="Park R."/>
            <person name="Pearson M."/>
            <person name="Quesneville H."/>
            <person name="Rouhier N."/>
            <person name="Sakthikumar S."/>
            <person name="Salamov A.A."/>
            <person name="Schmutz J."/>
            <person name="Selles B."/>
            <person name="Shapiro H."/>
            <person name="Tanguay P."/>
            <person name="Tuskan G.A."/>
            <person name="Henrissat B."/>
            <person name="Van de Peer Y."/>
            <person name="Rouze P."/>
            <person name="Ellis J.G."/>
            <person name="Dodds P.N."/>
            <person name="Schein J.E."/>
            <person name="Zhong S."/>
            <person name="Hamelin R.C."/>
            <person name="Grigoriev I.V."/>
            <person name="Szabo L.J."/>
            <person name="Martin F."/>
        </authorList>
    </citation>
    <scope>NUCLEOTIDE SEQUENCE [LARGE SCALE GENOMIC DNA]</scope>
    <source>
        <strain evidence="3">98AG31 / pathotype 3-4-7</strain>
    </source>
</reference>
<dbReference type="RefSeq" id="XP_007411978.1">
    <property type="nucleotide sequence ID" value="XM_007411916.1"/>
</dbReference>
<keyword evidence="1" id="KW-1133">Transmembrane helix</keyword>
<name>F4RRV4_MELLP</name>
<accession>F4RRV4</accession>
<feature type="transmembrane region" description="Helical" evidence="1">
    <location>
        <begin position="31"/>
        <end position="51"/>
    </location>
</feature>
<keyword evidence="3" id="KW-1185">Reference proteome</keyword>
<dbReference type="KEGG" id="mlr:MELLADRAFT_72277"/>
<sequence length="74" mass="8660">MEMEMEIGKKSLWVLQMDIIEKRNEGKETRVGVVVVIVLVGLVGYDSLSVMKDDHWIWKSWKLFECFGKLEEVT</sequence>
<dbReference type="HOGENOM" id="CLU_2688317_0_0_1"/>
<dbReference type="Proteomes" id="UP000001072">
    <property type="component" value="Unassembled WGS sequence"/>
</dbReference>
<keyword evidence="1" id="KW-0812">Transmembrane</keyword>
<protein>
    <submittedName>
        <fullName evidence="2">Uncharacterized protein</fullName>
    </submittedName>
</protein>
<dbReference type="VEuPathDB" id="FungiDB:MELLADRAFT_72277"/>
<keyword evidence="1" id="KW-0472">Membrane</keyword>